<comment type="function">
    <text evidence="4">Participates in transcription elongation, termination and antitermination.</text>
</comment>
<dbReference type="Gene3D" id="1.10.1200.10">
    <property type="entry name" value="ACP-like"/>
    <property type="match status" value="1"/>
</dbReference>
<keyword evidence="7" id="KW-1185">Reference proteome</keyword>
<dbReference type="InterPro" id="IPR047663">
    <property type="entry name" value="Transcription_antiterm_LoaP"/>
</dbReference>
<organism evidence="6 7">
    <name type="scientific">Paenibacillus kyungheensis</name>
    <dbReference type="NCBI Taxonomy" id="1452732"/>
    <lineage>
        <taxon>Bacteria</taxon>
        <taxon>Bacillati</taxon>
        <taxon>Bacillota</taxon>
        <taxon>Bacilli</taxon>
        <taxon>Bacillales</taxon>
        <taxon>Paenibacillaceae</taxon>
        <taxon>Paenibacillus</taxon>
    </lineage>
</organism>
<evidence type="ECO:0000313" key="7">
    <source>
        <dbReference type="Proteomes" id="UP001220509"/>
    </source>
</evidence>
<dbReference type="SUPFAM" id="SSF47336">
    <property type="entry name" value="ACP-like"/>
    <property type="match status" value="1"/>
</dbReference>
<dbReference type="SUPFAM" id="SSF82679">
    <property type="entry name" value="N-utilization substance G protein NusG, N-terminal domain"/>
    <property type="match status" value="1"/>
</dbReference>
<dbReference type="Pfam" id="PF02357">
    <property type="entry name" value="NusG"/>
    <property type="match status" value="1"/>
</dbReference>
<dbReference type="Pfam" id="PF00550">
    <property type="entry name" value="PP-binding"/>
    <property type="match status" value="1"/>
</dbReference>
<protein>
    <recommendedName>
        <fullName evidence="4">Transcription termination/antitermination protein NusG</fullName>
    </recommendedName>
</protein>
<dbReference type="CDD" id="cd08000">
    <property type="entry name" value="NGN"/>
    <property type="match status" value="1"/>
</dbReference>
<dbReference type="KEGG" id="pka:PQ456_11045"/>
<dbReference type="GO" id="GO:0031564">
    <property type="term" value="P:transcription antitermination"/>
    <property type="evidence" value="ECO:0007669"/>
    <property type="project" value="UniProtKB-KW"/>
</dbReference>
<dbReference type="EMBL" id="CP117416">
    <property type="protein sequence ID" value="WCT58018.1"/>
    <property type="molecule type" value="Genomic_DNA"/>
</dbReference>
<keyword evidence="1 4" id="KW-0889">Transcription antitermination</keyword>
<dbReference type="RefSeq" id="WP_273616179.1">
    <property type="nucleotide sequence ID" value="NZ_CP117416.1"/>
</dbReference>
<dbReference type="NCBIfam" id="NF033641">
    <property type="entry name" value="antiterm_LoaP"/>
    <property type="match status" value="1"/>
</dbReference>
<evidence type="ECO:0000256" key="2">
    <source>
        <dbReference type="ARBA" id="ARBA00023015"/>
    </source>
</evidence>
<accession>A0AAX3M9H3</accession>
<dbReference type="Gene3D" id="3.30.70.940">
    <property type="entry name" value="NusG, N-terminal domain"/>
    <property type="match status" value="1"/>
</dbReference>
<dbReference type="GO" id="GO:0006353">
    <property type="term" value="P:DNA-templated transcription termination"/>
    <property type="evidence" value="ECO:0007669"/>
    <property type="project" value="UniProtKB-KW"/>
</dbReference>
<dbReference type="InterPro" id="IPR009081">
    <property type="entry name" value="PP-bd_ACP"/>
</dbReference>
<evidence type="ECO:0000256" key="4">
    <source>
        <dbReference type="RuleBase" id="RU000538"/>
    </source>
</evidence>
<keyword evidence="4" id="KW-0806">Transcription termination</keyword>
<dbReference type="Proteomes" id="UP001220509">
    <property type="component" value="Chromosome"/>
</dbReference>
<dbReference type="PRINTS" id="PR00338">
    <property type="entry name" value="NUSGTNSCPFCT"/>
</dbReference>
<sequence>MKWYVLFVKNGEEDYVKNQIQMRLNEFGCNCLVPKRKVPEKKNGIINHVVKIMFPGYVFLQTKMNFFKYDLIKTIPHIIYFLNYRNKKDSSLNSSGQHEEAFFKFIPDNEMNGLLNLINLENDTLEYSKFCLDQEKLTIISGPLIGMEGRIKKIDRRKQRAKLLINVMGQEKLVDIGFEVLNLKNYALLDKQANLREGLRKKVERVIRTLIQIPEFLPKGNTLANYGMNSITFLRLMCNLETEFGIELCDDDLCIERLKTVDDITYYIQKKI</sequence>
<evidence type="ECO:0000313" key="6">
    <source>
        <dbReference type="EMBL" id="WCT58018.1"/>
    </source>
</evidence>
<comment type="similarity">
    <text evidence="4">Belongs to the NusG family.</text>
</comment>
<dbReference type="InterPro" id="IPR006645">
    <property type="entry name" value="NGN-like_dom"/>
</dbReference>
<evidence type="ECO:0000256" key="3">
    <source>
        <dbReference type="ARBA" id="ARBA00023163"/>
    </source>
</evidence>
<dbReference type="CDD" id="cd06091">
    <property type="entry name" value="KOW_NusG"/>
    <property type="match status" value="1"/>
</dbReference>
<dbReference type="GO" id="GO:0032784">
    <property type="term" value="P:regulation of DNA-templated transcription elongation"/>
    <property type="evidence" value="ECO:0007669"/>
    <property type="project" value="InterPro"/>
</dbReference>
<dbReference type="PANTHER" id="PTHR30265:SF4">
    <property type="entry name" value="KOW MOTIF FAMILY PROTEIN, EXPRESSED"/>
    <property type="match status" value="1"/>
</dbReference>
<name>A0AAX3M9H3_9BACL</name>
<dbReference type="InterPro" id="IPR036736">
    <property type="entry name" value="ACP-like_sf"/>
</dbReference>
<evidence type="ECO:0000256" key="1">
    <source>
        <dbReference type="ARBA" id="ARBA00022814"/>
    </source>
</evidence>
<dbReference type="InterPro" id="IPR036735">
    <property type="entry name" value="NGN_dom_sf"/>
</dbReference>
<keyword evidence="3 4" id="KW-0804">Transcription</keyword>
<dbReference type="InterPro" id="IPR043425">
    <property type="entry name" value="NusG-like"/>
</dbReference>
<dbReference type="AlphaFoldDB" id="A0AAX3M9H3"/>
<evidence type="ECO:0000259" key="5">
    <source>
        <dbReference type="SMART" id="SM00738"/>
    </source>
</evidence>
<dbReference type="PANTHER" id="PTHR30265">
    <property type="entry name" value="RHO-INTERACTING TRANSCRIPTION TERMINATION FACTOR NUSG"/>
    <property type="match status" value="1"/>
</dbReference>
<gene>
    <name evidence="6" type="primary">loaP</name>
    <name evidence="6" type="ORF">PQ456_11045</name>
</gene>
<dbReference type="SUPFAM" id="SSF50104">
    <property type="entry name" value="Translation proteins SH3-like domain"/>
    <property type="match status" value="1"/>
</dbReference>
<keyword evidence="2 4" id="KW-0805">Transcription regulation</keyword>
<dbReference type="InterPro" id="IPR014722">
    <property type="entry name" value="Rib_uL2_dom2"/>
</dbReference>
<dbReference type="GO" id="GO:0006354">
    <property type="term" value="P:DNA-templated transcription elongation"/>
    <property type="evidence" value="ECO:0007669"/>
    <property type="project" value="InterPro"/>
</dbReference>
<reference evidence="6 7" key="1">
    <citation type="submission" date="2023-02" db="EMBL/GenBank/DDBJ databases">
        <title>Genome sequence of Paenibacillus kyungheensis KACC 18744.</title>
        <authorList>
            <person name="Kim S."/>
            <person name="Heo J."/>
            <person name="Kwon S.-W."/>
        </authorList>
    </citation>
    <scope>NUCLEOTIDE SEQUENCE [LARGE SCALE GENOMIC DNA]</scope>
    <source>
        <strain evidence="6 7">KACC 18744</strain>
    </source>
</reference>
<feature type="domain" description="NusG-like N-terminal" evidence="5">
    <location>
        <begin position="1"/>
        <end position="118"/>
    </location>
</feature>
<proteinExistence type="inferred from homology"/>
<dbReference type="InterPro" id="IPR008991">
    <property type="entry name" value="Translation_prot_SH3-like_sf"/>
</dbReference>
<dbReference type="Gene3D" id="2.30.30.30">
    <property type="match status" value="1"/>
</dbReference>
<dbReference type="SMART" id="SM00738">
    <property type="entry name" value="NGN"/>
    <property type="match status" value="1"/>
</dbReference>
<dbReference type="InterPro" id="IPR001062">
    <property type="entry name" value="Transcrpt_antiterm_NusG"/>
</dbReference>